<evidence type="ECO:0000313" key="3">
    <source>
        <dbReference type="Proteomes" id="UP000266673"/>
    </source>
</evidence>
<feature type="region of interest" description="Disordered" evidence="1">
    <location>
        <begin position="73"/>
        <end position="119"/>
    </location>
</feature>
<gene>
    <name evidence="2" type="ORF">C2G38_2041864</name>
</gene>
<name>A0A397UT33_9GLOM</name>
<proteinExistence type="predicted"/>
<comment type="caution">
    <text evidence="2">The sequence shown here is derived from an EMBL/GenBank/DDBJ whole genome shotgun (WGS) entry which is preliminary data.</text>
</comment>
<evidence type="ECO:0000256" key="1">
    <source>
        <dbReference type="SAM" id="MobiDB-lite"/>
    </source>
</evidence>
<accession>A0A397UT33</accession>
<dbReference type="OrthoDB" id="2476802at2759"/>
<dbReference type="Proteomes" id="UP000266673">
    <property type="component" value="Unassembled WGS sequence"/>
</dbReference>
<keyword evidence="3" id="KW-1185">Reference proteome</keyword>
<dbReference type="STRING" id="44941.A0A397UT33"/>
<dbReference type="EMBL" id="QKWP01001028">
    <property type="protein sequence ID" value="RIB12407.1"/>
    <property type="molecule type" value="Genomic_DNA"/>
</dbReference>
<dbReference type="AlphaFoldDB" id="A0A397UT33"/>
<sequence>MGWNRSVPHLNALIQGSIYEMQYINRKTINEHKLYGKAWGKARAALVVAVRRCDYNFIAILDKYLDDCQEVLSSNSDSDASSDNEIEAGSNKKLDPKELTNPYKRKARGGQPKGTDKIRCACEPPKKTKCKLYCKICGGTGHNQVTHSQK</sequence>
<evidence type="ECO:0000313" key="2">
    <source>
        <dbReference type="EMBL" id="RIB12407.1"/>
    </source>
</evidence>
<protein>
    <submittedName>
        <fullName evidence="2">Uncharacterized protein</fullName>
    </submittedName>
</protein>
<organism evidence="2 3">
    <name type="scientific">Gigaspora rosea</name>
    <dbReference type="NCBI Taxonomy" id="44941"/>
    <lineage>
        <taxon>Eukaryota</taxon>
        <taxon>Fungi</taxon>
        <taxon>Fungi incertae sedis</taxon>
        <taxon>Mucoromycota</taxon>
        <taxon>Glomeromycotina</taxon>
        <taxon>Glomeromycetes</taxon>
        <taxon>Diversisporales</taxon>
        <taxon>Gigasporaceae</taxon>
        <taxon>Gigaspora</taxon>
    </lineage>
</organism>
<reference evidence="2 3" key="1">
    <citation type="submission" date="2018-06" db="EMBL/GenBank/DDBJ databases">
        <title>Comparative genomics reveals the genomic features of Rhizophagus irregularis, R. cerebriforme, R. diaphanum and Gigaspora rosea, and their symbiotic lifestyle signature.</title>
        <authorList>
            <person name="Morin E."/>
            <person name="San Clemente H."/>
            <person name="Chen E.C.H."/>
            <person name="De La Providencia I."/>
            <person name="Hainaut M."/>
            <person name="Kuo A."/>
            <person name="Kohler A."/>
            <person name="Murat C."/>
            <person name="Tang N."/>
            <person name="Roy S."/>
            <person name="Loubradou J."/>
            <person name="Henrissat B."/>
            <person name="Grigoriev I.V."/>
            <person name="Corradi N."/>
            <person name="Roux C."/>
            <person name="Martin F.M."/>
        </authorList>
    </citation>
    <scope>NUCLEOTIDE SEQUENCE [LARGE SCALE GENOMIC DNA]</scope>
    <source>
        <strain evidence="2 3">DAOM 194757</strain>
    </source>
</reference>